<feature type="domain" description="C2H2-type" evidence="11">
    <location>
        <begin position="53"/>
        <end position="80"/>
    </location>
</feature>
<keyword evidence="4 9" id="KW-0863">Zinc-finger</keyword>
<dbReference type="Proteomes" id="UP001327560">
    <property type="component" value="Chromosome 7"/>
</dbReference>
<dbReference type="GO" id="GO:0005634">
    <property type="term" value="C:nucleus"/>
    <property type="evidence" value="ECO:0007669"/>
    <property type="project" value="UniProtKB-SubCell"/>
</dbReference>
<evidence type="ECO:0000256" key="5">
    <source>
        <dbReference type="ARBA" id="ARBA00022833"/>
    </source>
</evidence>
<keyword evidence="2" id="KW-0479">Metal-binding</keyword>
<dbReference type="SMART" id="SM00355">
    <property type="entry name" value="ZnF_C2H2"/>
    <property type="match status" value="2"/>
</dbReference>
<protein>
    <submittedName>
        <fullName evidence="12">Zinc finger protein ZAT11-like</fullName>
    </submittedName>
</protein>
<evidence type="ECO:0000313" key="12">
    <source>
        <dbReference type="EMBL" id="WOL15023.1"/>
    </source>
</evidence>
<keyword evidence="6" id="KW-0805">Transcription regulation</keyword>
<dbReference type="Pfam" id="PF13912">
    <property type="entry name" value="zf-C2H2_6"/>
    <property type="match status" value="2"/>
</dbReference>
<dbReference type="PROSITE" id="PS50157">
    <property type="entry name" value="ZINC_FINGER_C2H2_2"/>
    <property type="match status" value="2"/>
</dbReference>
<organism evidence="12 13">
    <name type="scientific">Canna indica</name>
    <name type="common">Indian-shot</name>
    <dbReference type="NCBI Taxonomy" id="4628"/>
    <lineage>
        <taxon>Eukaryota</taxon>
        <taxon>Viridiplantae</taxon>
        <taxon>Streptophyta</taxon>
        <taxon>Embryophyta</taxon>
        <taxon>Tracheophyta</taxon>
        <taxon>Spermatophyta</taxon>
        <taxon>Magnoliopsida</taxon>
        <taxon>Liliopsida</taxon>
        <taxon>Zingiberales</taxon>
        <taxon>Cannaceae</taxon>
        <taxon>Canna</taxon>
    </lineage>
</organism>
<sequence length="162" mass="17822">MEIVMSSRLTKRPRDEEDEEEEGAELLLSLSCGTERVERMLHRRRAKAADGVFECKTCSRRFPTFQALGGHRTSHKRPRVDRAAAKRSAVHRCSVCGVVFALGQALGGHMRRHKAGAGGFGVEKKMDLDAGGLEFDDLLGSVGVKRIAAAAESHHQLLQLFV</sequence>
<keyword evidence="13" id="KW-1185">Reference proteome</keyword>
<dbReference type="PROSITE" id="PS00028">
    <property type="entry name" value="ZINC_FINGER_C2H2_1"/>
    <property type="match status" value="2"/>
</dbReference>
<comment type="subcellular location">
    <subcellularLocation>
        <location evidence="1">Nucleus</location>
    </subcellularLocation>
</comment>
<dbReference type="GO" id="GO:0008270">
    <property type="term" value="F:zinc ion binding"/>
    <property type="evidence" value="ECO:0007669"/>
    <property type="project" value="UniProtKB-KW"/>
</dbReference>
<dbReference type="EMBL" id="CP136896">
    <property type="protein sequence ID" value="WOL15023.1"/>
    <property type="molecule type" value="Genomic_DNA"/>
</dbReference>
<evidence type="ECO:0000256" key="8">
    <source>
        <dbReference type="ARBA" id="ARBA00023242"/>
    </source>
</evidence>
<accession>A0AAQ3KXV8</accession>
<dbReference type="PANTHER" id="PTHR26374">
    <property type="entry name" value="ZINC FINGER PROTEIN ZAT5"/>
    <property type="match status" value="1"/>
</dbReference>
<name>A0AAQ3KXV8_9LILI</name>
<reference evidence="12 13" key="1">
    <citation type="submission" date="2023-10" db="EMBL/GenBank/DDBJ databases">
        <title>Chromosome-scale genome assembly provides insights into flower coloration mechanisms of Canna indica.</title>
        <authorList>
            <person name="Li C."/>
        </authorList>
    </citation>
    <scope>NUCLEOTIDE SEQUENCE [LARGE SCALE GENOMIC DNA]</scope>
    <source>
        <tissue evidence="12">Flower</tissue>
    </source>
</reference>
<gene>
    <name evidence="12" type="ORF">Cni_G23804</name>
</gene>
<dbReference type="AlphaFoldDB" id="A0AAQ3KXV8"/>
<dbReference type="InterPro" id="IPR013087">
    <property type="entry name" value="Znf_C2H2_type"/>
</dbReference>
<dbReference type="SUPFAM" id="SSF57667">
    <property type="entry name" value="beta-beta-alpha zinc fingers"/>
    <property type="match status" value="1"/>
</dbReference>
<evidence type="ECO:0000259" key="11">
    <source>
        <dbReference type="PROSITE" id="PS50157"/>
    </source>
</evidence>
<evidence type="ECO:0000256" key="10">
    <source>
        <dbReference type="SAM" id="MobiDB-lite"/>
    </source>
</evidence>
<evidence type="ECO:0000256" key="7">
    <source>
        <dbReference type="ARBA" id="ARBA00023163"/>
    </source>
</evidence>
<evidence type="ECO:0000256" key="4">
    <source>
        <dbReference type="ARBA" id="ARBA00022771"/>
    </source>
</evidence>
<feature type="domain" description="C2H2-type" evidence="11">
    <location>
        <begin position="91"/>
        <end position="113"/>
    </location>
</feature>
<keyword evidence="8" id="KW-0539">Nucleus</keyword>
<evidence type="ECO:0000313" key="13">
    <source>
        <dbReference type="Proteomes" id="UP001327560"/>
    </source>
</evidence>
<evidence type="ECO:0000256" key="2">
    <source>
        <dbReference type="ARBA" id="ARBA00022723"/>
    </source>
</evidence>
<feature type="region of interest" description="Disordered" evidence="10">
    <location>
        <begin position="1"/>
        <end position="22"/>
    </location>
</feature>
<dbReference type="Gene3D" id="3.30.160.60">
    <property type="entry name" value="Classic Zinc Finger"/>
    <property type="match status" value="1"/>
</dbReference>
<evidence type="ECO:0000256" key="1">
    <source>
        <dbReference type="ARBA" id="ARBA00004123"/>
    </source>
</evidence>
<evidence type="ECO:0000256" key="3">
    <source>
        <dbReference type="ARBA" id="ARBA00022737"/>
    </source>
</evidence>
<keyword evidence="7" id="KW-0804">Transcription</keyword>
<dbReference type="PANTHER" id="PTHR26374:SF171">
    <property type="entry name" value="OS11G0702400 PROTEIN"/>
    <property type="match status" value="1"/>
</dbReference>
<keyword evidence="5" id="KW-0862">Zinc</keyword>
<evidence type="ECO:0000256" key="9">
    <source>
        <dbReference type="PROSITE-ProRule" id="PRU00042"/>
    </source>
</evidence>
<dbReference type="InterPro" id="IPR036236">
    <property type="entry name" value="Znf_C2H2_sf"/>
</dbReference>
<proteinExistence type="predicted"/>
<keyword evidence="3" id="KW-0677">Repeat</keyword>
<evidence type="ECO:0000256" key="6">
    <source>
        <dbReference type="ARBA" id="ARBA00023015"/>
    </source>
</evidence>